<evidence type="ECO:0000313" key="12">
    <source>
        <dbReference type="EMBL" id="RGT56081.1"/>
    </source>
</evidence>
<dbReference type="SUPFAM" id="SSF52972">
    <property type="entry name" value="ITPase-like"/>
    <property type="match status" value="1"/>
</dbReference>
<dbReference type="GO" id="GO:0009146">
    <property type="term" value="P:purine nucleoside triphosphate catabolic process"/>
    <property type="evidence" value="ECO:0007669"/>
    <property type="project" value="UniProtKB-UniRule"/>
</dbReference>
<dbReference type="Pfam" id="PF01725">
    <property type="entry name" value="Ham1p_like"/>
    <property type="match status" value="1"/>
</dbReference>
<dbReference type="InterPro" id="IPR020922">
    <property type="entry name" value="dITP/XTP_pyrophosphatase"/>
</dbReference>
<evidence type="ECO:0000256" key="4">
    <source>
        <dbReference type="ARBA" id="ARBA00022741"/>
    </source>
</evidence>
<feature type="binding site" evidence="10">
    <location>
        <begin position="152"/>
        <end position="155"/>
    </location>
    <ligand>
        <name>substrate</name>
    </ligand>
</feature>
<evidence type="ECO:0000256" key="11">
    <source>
        <dbReference type="RuleBase" id="RU003781"/>
    </source>
</evidence>
<name>A0A412PEN6_9FIRM</name>
<evidence type="ECO:0000256" key="7">
    <source>
        <dbReference type="ARBA" id="ARBA00023080"/>
    </source>
</evidence>
<dbReference type="HAMAP" id="MF_01405">
    <property type="entry name" value="Non_canon_purine_NTPase"/>
    <property type="match status" value="1"/>
</dbReference>
<comment type="similarity">
    <text evidence="1 10 11">Belongs to the HAM1 NTPase family.</text>
</comment>
<feature type="binding site" evidence="10">
    <location>
        <begin position="180"/>
        <end position="181"/>
    </location>
    <ligand>
        <name>substrate</name>
    </ligand>
</feature>
<dbReference type="NCBIfam" id="TIGR00042">
    <property type="entry name" value="RdgB/HAM1 family non-canonical purine NTP pyrophosphatase"/>
    <property type="match status" value="1"/>
</dbReference>
<dbReference type="Proteomes" id="UP000284731">
    <property type="component" value="Unassembled WGS sequence"/>
</dbReference>
<comment type="caution">
    <text evidence="12">The sequence shown here is derived from an EMBL/GenBank/DDBJ whole genome shotgun (WGS) entry which is preliminary data.</text>
</comment>
<keyword evidence="3 10" id="KW-0479">Metal-binding</keyword>
<dbReference type="RefSeq" id="WP_118764645.1">
    <property type="nucleotide sequence ID" value="NZ_CABJCF010000002.1"/>
</dbReference>
<dbReference type="GO" id="GO:0036222">
    <property type="term" value="F:XTP diphosphatase activity"/>
    <property type="evidence" value="ECO:0007669"/>
    <property type="project" value="UniProtKB-UniRule"/>
</dbReference>
<dbReference type="InterPro" id="IPR029001">
    <property type="entry name" value="ITPase-like_fam"/>
</dbReference>
<evidence type="ECO:0000256" key="8">
    <source>
        <dbReference type="ARBA" id="ARBA00051875"/>
    </source>
</evidence>
<sequence length="197" mass="22096">MDKVIVVASKNAGKIKEFKEMLEPKGFEVKSLADFLDIGEIDETGTTFSANAIIKAQAITDKYNIMAISDDSGLEIDAFDKQPGVQSARWLGHDTPYSYKNQVVLDRMKDETNRSCRYVCAIAVTRPGKEPVVFEDTVECVIAKEPSGKNGFGYDPIVYYEPFGKTMAEMTNEEKNRISHRGKAVVRLETWMEHEGL</sequence>
<proteinExistence type="inferred from homology"/>
<dbReference type="EMBL" id="QRWX01000002">
    <property type="protein sequence ID" value="RGT56081.1"/>
    <property type="molecule type" value="Genomic_DNA"/>
</dbReference>
<dbReference type="GO" id="GO:0046872">
    <property type="term" value="F:metal ion binding"/>
    <property type="evidence" value="ECO:0007669"/>
    <property type="project" value="UniProtKB-KW"/>
</dbReference>
<dbReference type="GO" id="GO:0009117">
    <property type="term" value="P:nucleotide metabolic process"/>
    <property type="evidence" value="ECO:0007669"/>
    <property type="project" value="UniProtKB-KW"/>
</dbReference>
<organism evidence="12 13">
    <name type="scientific">Solobacterium moorei</name>
    <dbReference type="NCBI Taxonomy" id="102148"/>
    <lineage>
        <taxon>Bacteria</taxon>
        <taxon>Bacillati</taxon>
        <taxon>Bacillota</taxon>
        <taxon>Erysipelotrichia</taxon>
        <taxon>Erysipelotrichales</taxon>
        <taxon>Erysipelotrichaceae</taxon>
        <taxon>Solobacterium</taxon>
    </lineage>
</organism>
<feature type="active site" description="Proton acceptor" evidence="10">
    <location>
        <position position="71"/>
    </location>
</feature>
<dbReference type="PANTHER" id="PTHR11067">
    <property type="entry name" value="INOSINE TRIPHOSPHATE PYROPHOSPHATASE/HAM1 PROTEIN"/>
    <property type="match status" value="1"/>
</dbReference>
<comment type="catalytic activity">
    <reaction evidence="9 10">
        <text>XTP + H2O = XMP + diphosphate + H(+)</text>
        <dbReference type="Rhea" id="RHEA:28610"/>
        <dbReference type="ChEBI" id="CHEBI:15377"/>
        <dbReference type="ChEBI" id="CHEBI:15378"/>
        <dbReference type="ChEBI" id="CHEBI:33019"/>
        <dbReference type="ChEBI" id="CHEBI:57464"/>
        <dbReference type="ChEBI" id="CHEBI:61314"/>
        <dbReference type="EC" id="3.6.1.66"/>
    </reaction>
</comment>
<evidence type="ECO:0000256" key="10">
    <source>
        <dbReference type="HAMAP-Rule" id="MF_01405"/>
    </source>
</evidence>
<evidence type="ECO:0000256" key="9">
    <source>
        <dbReference type="ARBA" id="ARBA00052017"/>
    </source>
</evidence>
<dbReference type="GO" id="GO:0035870">
    <property type="term" value="F:dITP diphosphatase activity"/>
    <property type="evidence" value="ECO:0007669"/>
    <property type="project" value="UniProtKB-UniRule"/>
</dbReference>
<comment type="cofactor">
    <cofactor evidence="10">
        <name>Mg(2+)</name>
        <dbReference type="ChEBI" id="CHEBI:18420"/>
    </cofactor>
    <text evidence="10">Binds 1 Mg(2+) ion per subunit.</text>
</comment>
<comment type="catalytic activity">
    <reaction evidence="10">
        <text>ITP + H2O = IMP + diphosphate + H(+)</text>
        <dbReference type="Rhea" id="RHEA:29399"/>
        <dbReference type="ChEBI" id="CHEBI:15377"/>
        <dbReference type="ChEBI" id="CHEBI:15378"/>
        <dbReference type="ChEBI" id="CHEBI:33019"/>
        <dbReference type="ChEBI" id="CHEBI:58053"/>
        <dbReference type="ChEBI" id="CHEBI:61402"/>
        <dbReference type="EC" id="3.6.1.66"/>
    </reaction>
</comment>
<dbReference type="EC" id="3.6.1.66" evidence="10"/>
<comment type="subunit">
    <text evidence="2 10">Homodimer.</text>
</comment>
<feature type="binding site" evidence="10">
    <location>
        <position position="42"/>
    </location>
    <ligand>
        <name>Mg(2+)</name>
        <dbReference type="ChEBI" id="CHEBI:18420"/>
    </ligand>
</feature>
<keyword evidence="5 10" id="KW-0378">Hydrolase</keyword>
<dbReference type="InterPro" id="IPR002637">
    <property type="entry name" value="RdgB/HAM1"/>
</dbReference>
<protein>
    <recommendedName>
        <fullName evidence="10">dITP/XTP pyrophosphatase</fullName>
        <ecNumber evidence="10">3.6.1.66</ecNumber>
    </recommendedName>
    <alternativeName>
        <fullName evidence="10">Non-canonical purine NTP pyrophosphatase</fullName>
    </alternativeName>
    <alternativeName>
        <fullName evidence="10">Non-standard purine NTP pyrophosphatase</fullName>
    </alternativeName>
    <alternativeName>
        <fullName evidence="10">Nucleoside-triphosphate diphosphatase</fullName>
    </alternativeName>
    <alternativeName>
        <fullName evidence="10">Nucleoside-triphosphate pyrophosphatase</fullName>
        <shortName evidence="10">NTPase</shortName>
    </alternativeName>
</protein>
<feature type="binding site" evidence="10">
    <location>
        <begin position="9"/>
        <end position="14"/>
    </location>
    <ligand>
        <name>substrate</name>
    </ligand>
</feature>
<evidence type="ECO:0000256" key="2">
    <source>
        <dbReference type="ARBA" id="ARBA00011738"/>
    </source>
</evidence>
<dbReference type="PANTHER" id="PTHR11067:SF9">
    <property type="entry name" value="INOSINE TRIPHOSPHATE PYROPHOSPHATASE"/>
    <property type="match status" value="1"/>
</dbReference>
<comment type="function">
    <text evidence="10">Pyrophosphatase that catalyzes the hydrolysis of nucleoside triphosphates to their monophosphate derivatives, with a high preference for the non-canonical purine nucleotides XTP (xanthosine triphosphate), dITP (deoxyinosine triphosphate) and ITP. Seems to function as a house-cleaning enzyme that removes non-canonical purine nucleotides from the nucleotide pool, thus preventing their incorporation into DNA/RNA and avoiding chromosomal lesions.</text>
</comment>
<evidence type="ECO:0000256" key="5">
    <source>
        <dbReference type="ARBA" id="ARBA00022801"/>
    </source>
</evidence>
<accession>A0A412PEN6</accession>
<gene>
    <name evidence="12" type="primary">rdgB</name>
    <name evidence="12" type="ORF">DWX20_04545</name>
</gene>
<keyword evidence="7 10" id="KW-0546">Nucleotide metabolism</keyword>
<keyword evidence="6 10" id="KW-0460">Magnesium</keyword>
<dbReference type="GO" id="GO:0036220">
    <property type="term" value="F:ITP diphosphatase activity"/>
    <property type="evidence" value="ECO:0007669"/>
    <property type="project" value="UniProtKB-UniRule"/>
</dbReference>
<dbReference type="AlphaFoldDB" id="A0A412PEN6"/>
<evidence type="ECO:0000256" key="1">
    <source>
        <dbReference type="ARBA" id="ARBA00008023"/>
    </source>
</evidence>
<evidence type="ECO:0000313" key="13">
    <source>
        <dbReference type="Proteomes" id="UP000284731"/>
    </source>
</evidence>
<dbReference type="Gene3D" id="3.90.950.10">
    <property type="match status" value="1"/>
</dbReference>
<dbReference type="FunFam" id="3.90.950.10:FF:000001">
    <property type="entry name" value="dITP/XTP pyrophosphatase"/>
    <property type="match status" value="1"/>
</dbReference>
<dbReference type="GO" id="GO:0017111">
    <property type="term" value="F:ribonucleoside triphosphate phosphatase activity"/>
    <property type="evidence" value="ECO:0007669"/>
    <property type="project" value="InterPro"/>
</dbReference>
<feature type="binding site" evidence="10">
    <location>
        <position position="175"/>
    </location>
    <ligand>
        <name>substrate</name>
    </ligand>
</feature>
<dbReference type="CDD" id="cd00515">
    <property type="entry name" value="HAM1"/>
    <property type="match status" value="1"/>
</dbReference>
<keyword evidence="4 10" id="KW-0547">Nucleotide-binding</keyword>
<comment type="catalytic activity">
    <reaction evidence="8 10">
        <text>dITP + H2O = dIMP + diphosphate + H(+)</text>
        <dbReference type="Rhea" id="RHEA:28342"/>
        <dbReference type="ChEBI" id="CHEBI:15377"/>
        <dbReference type="ChEBI" id="CHEBI:15378"/>
        <dbReference type="ChEBI" id="CHEBI:33019"/>
        <dbReference type="ChEBI" id="CHEBI:61194"/>
        <dbReference type="ChEBI" id="CHEBI:61382"/>
        <dbReference type="EC" id="3.6.1.66"/>
    </reaction>
</comment>
<evidence type="ECO:0000256" key="3">
    <source>
        <dbReference type="ARBA" id="ARBA00022723"/>
    </source>
</evidence>
<feature type="binding site" evidence="10">
    <location>
        <position position="71"/>
    </location>
    <ligand>
        <name>Mg(2+)</name>
        <dbReference type="ChEBI" id="CHEBI:18420"/>
    </ligand>
</feature>
<reference evidence="12 13" key="1">
    <citation type="submission" date="2018-08" db="EMBL/GenBank/DDBJ databases">
        <title>A genome reference for cultivated species of the human gut microbiota.</title>
        <authorList>
            <person name="Zou Y."/>
            <person name="Xue W."/>
            <person name="Luo G."/>
        </authorList>
    </citation>
    <scope>NUCLEOTIDE SEQUENCE [LARGE SCALE GENOMIC DNA]</scope>
    <source>
        <strain evidence="12 13">AF18-46</strain>
    </source>
</reference>
<dbReference type="GO" id="GO:0005829">
    <property type="term" value="C:cytosol"/>
    <property type="evidence" value="ECO:0007669"/>
    <property type="project" value="TreeGrafter"/>
</dbReference>
<evidence type="ECO:0000256" key="6">
    <source>
        <dbReference type="ARBA" id="ARBA00022842"/>
    </source>
</evidence>
<dbReference type="GO" id="GO:0000166">
    <property type="term" value="F:nucleotide binding"/>
    <property type="evidence" value="ECO:0007669"/>
    <property type="project" value="UniProtKB-KW"/>
</dbReference>
<feature type="binding site" evidence="10">
    <location>
        <position position="72"/>
    </location>
    <ligand>
        <name>substrate</name>
    </ligand>
</feature>